<keyword evidence="1" id="KW-1133">Transmembrane helix</keyword>
<organism evidence="4 5">
    <name type="scientific">Rugosimonospora acidiphila</name>
    <dbReference type="NCBI Taxonomy" id="556531"/>
    <lineage>
        <taxon>Bacteria</taxon>
        <taxon>Bacillati</taxon>
        <taxon>Actinomycetota</taxon>
        <taxon>Actinomycetes</taxon>
        <taxon>Micromonosporales</taxon>
        <taxon>Micromonosporaceae</taxon>
        <taxon>Rugosimonospora</taxon>
    </lineage>
</organism>
<comment type="caution">
    <text evidence="4">The sequence shown here is derived from an EMBL/GenBank/DDBJ whole genome shotgun (WGS) entry which is preliminary data.</text>
</comment>
<dbReference type="Proteomes" id="UP001501570">
    <property type="component" value="Unassembled WGS sequence"/>
</dbReference>
<feature type="transmembrane region" description="Helical" evidence="1">
    <location>
        <begin position="77"/>
        <end position="98"/>
    </location>
</feature>
<dbReference type="PANTHER" id="PTHR35152:SF1">
    <property type="entry name" value="DOMAIN SIGNALLING PROTEIN, PUTATIVE (AFU_ORTHOLOGUE AFUA_5G11310)-RELATED"/>
    <property type="match status" value="1"/>
</dbReference>
<feature type="transmembrane region" description="Helical" evidence="1">
    <location>
        <begin position="12"/>
        <end position="30"/>
    </location>
</feature>
<dbReference type="EMBL" id="BAABJQ010000030">
    <property type="protein sequence ID" value="GAA5197632.1"/>
    <property type="molecule type" value="Genomic_DNA"/>
</dbReference>
<keyword evidence="5" id="KW-1185">Reference proteome</keyword>
<feature type="transmembrane region" description="Helical" evidence="1">
    <location>
        <begin position="42"/>
        <end position="65"/>
    </location>
</feature>
<name>A0ABP9SKU7_9ACTN</name>
<sequence>MISIATPLTLILAYAFSYLGCLVGLIATARARRSSKGSRGRWLVMGAFAIGGTGIWVMHFMAIIGVQVPGSEIRFDVSITAASFLLAVLAVGVGLFIVGYGDRPGAVRVIAAGALTGTSVAGMHYTGVAGMRMDATVHYNVVRVVLSVVIAVVAATVALWFTVTLSRARWIAVAAAIMGVAVTGMHYTGMSAMQVHLLTTPKALHGISALDFVPPILVFVLLGSIVLAYALLIEPANDERPPAPPTTPGRDGAGFAGSLPDRRDHVIFPTQRPTSGASGSLFDPLARHNQPPTHRPR</sequence>
<proteinExistence type="predicted"/>
<accession>A0ABP9SKU7</accession>
<protein>
    <submittedName>
        <fullName evidence="4">MHYT domain-containing protein</fullName>
    </submittedName>
</protein>
<dbReference type="Pfam" id="PF03707">
    <property type="entry name" value="MHYT"/>
    <property type="match status" value="3"/>
</dbReference>
<feature type="domain" description="MHYT" evidence="3">
    <location>
        <begin position="5"/>
        <end position="196"/>
    </location>
</feature>
<keyword evidence="1" id="KW-0812">Transmembrane</keyword>
<dbReference type="InterPro" id="IPR005330">
    <property type="entry name" value="MHYT_dom"/>
</dbReference>
<evidence type="ECO:0000259" key="3">
    <source>
        <dbReference type="PROSITE" id="PS50924"/>
    </source>
</evidence>
<feature type="transmembrane region" description="Helical" evidence="1">
    <location>
        <begin position="212"/>
        <end position="232"/>
    </location>
</feature>
<evidence type="ECO:0000256" key="1">
    <source>
        <dbReference type="PROSITE-ProRule" id="PRU00244"/>
    </source>
</evidence>
<reference evidence="5" key="1">
    <citation type="journal article" date="2019" name="Int. J. Syst. Evol. Microbiol.">
        <title>The Global Catalogue of Microorganisms (GCM) 10K type strain sequencing project: providing services to taxonomists for standard genome sequencing and annotation.</title>
        <authorList>
            <consortium name="The Broad Institute Genomics Platform"/>
            <consortium name="The Broad Institute Genome Sequencing Center for Infectious Disease"/>
            <person name="Wu L."/>
            <person name="Ma J."/>
        </authorList>
    </citation>
    <scope>NUCLEOTIDE SEQUENCE [LARGE SCALE GENOMIC DNA]</scope>
    <source>
        <strain evidence="5">JCM 18304</strain>
    </source>
</reference>
<feature type="transmembrane region" description="Helical" evidence="1">
    <location>
        <begin position="144"/>
        <end position="163"/>
    </location>
</feature>
<feature type="transmembrane region" description="Helical" evidence="1">
    <location>
        <begin position="170"/>
        <end position="192"/>
    </location>
</feature>
<dbReference type="PROSITE" id="PS50924">
    <property type="entry name" value="MHYT"/>
    <property type="match status" value="1"/>
</dbReference>
<evidence type="ECO:0000313" key="4">
    <source>
        <dbReference type="EMBL" id="GAA5197632.1"/>
    </source>
</evidence>
<feature type="region of interest" description="Disordered" evidence="2">
    <location>
        <begin position="238"/>
        <end position="297"/>
    </location>
</feature>
<keyword evidence="1" id="KW-0472">Membrane</keyword>
<evidence type="ECO:0000256" key="2">
    <source>
        <dbReference type="SAM" id="MobiDB-lite"/>
    </source>
</evidence>
<evidence type="ECO:0000313" key="5">
    <source>
        <dbReference type="Proteomes" id="UP001501570"/>
    </source>
</evidence>
<dbReference type="PANTHER" id="PTHR35152">
    <property type="entry name" value="DOMAIN SIGNALLING PROTEIN, PUTATIVE (AFU_ORTHOLOGUE AFUA_5G11310)-RELATED"/>
    <property type="match status" value="1"/>
</dbReference>
<feature type="transmembrane region" description="Helical" evidence="1">
    <location>
        <begin position="105"/>
        <end position="124"/>
    </location>
</feature>
<gene>
    <name evidence="4" type="ORF">GCM10023322_69330</name>
</gene>